<keyword evidence="3 8" id="KW-0378">Hydrolase</keyword>
<evidence type="ECO:0000256" key="1">
    <source>
        <dbReference type="ARBA" id="ARBA00007401"/>
    </source>
</evidence>
<accession>A0A6L6PMF4</accession>
<dbReference type="InterPro" id="IPR043534">
    <property type="entry name" value="EBDG/EBM"/>
</dbReference>
<dbReference type="InterPro" id="IPR041351">
    <property type="entry name" value="Ig_GlcNase"/>
</dbReference>
<evidence type="ECO:0000256" key="4">
    <source>
        <dbReference type="ARBA" id="ARBA00023157"/>
    </source>
</evidence>
<dbReference type="SUPFAM" id="SSF52266">
    <property type="entry name" value="SGNH hydrolase"/>
    <property type="match status" value="1"/>
</dbReference>
<evidence type="ECO:0000256" key="6">
    <source>
        <dbReference type="SAM" id="SignalP"/>
    </source>
</evidence>
<dbReference type="InterPro" id="IPR006103">
    <property type="entry name" value="Glyco_hydro_2_cat"/>
</dbReference>
<dbReference type="Gene3D" id="2.60.40.10">
    <property type="entry name" value="Immunoglobulins"/>
    <property type="match status" value="3"/>
</dbReference>
<dbReference type="InterPro" id="IPR017853">
    <property type="entry name" value="GH"/>
</dbReference>
<dbReference type="OrthoDB" id="9758603at2"/>
<dbReference type="Gene3D" id="2.60.120.200">
    <property type="match status" value="1"/>
</dbReference>
<sequence>MNRKLLVLMALASTAAQAGTQWGPYNAEFPSASDGLLKKPAQGEIFGTVAVQPFSLSGWFKSSEPAAGRTLIAGVSGAQAGTGWFLCSVDGKFGFCGYGVEVLSPLTLAPNAWTHLAASYDGKQMTLYANGAPITQRDVALGATAAGSGAVAQVSLGPRSKALTGYAGRIAEFVVIGSALDAGAVRAAAATPPKDALINFETGSPSWPIQVRQMYGQLAPQDPWTLPKSGSPLQAPVARPAYAGPALAQNAFNLWTLKSWKLQAAPEVRATPEQISSAGFNADSWYVTTTPGTVLTTLVDRGVYPDPDYGLNNLAIPEQLNKQDYWYRSPFELPAGFKTGQHLFVTFKGVNYEAEVWINGRKLGGMKGAFVRGTFDISPYLKTKGQNVIAVKVSPPPHPGIPQEESMTAGVGENGGTLAQDGPTFIASEGWDWIPSVRDRNTGLWQDVILHTTHDLKLGDAHIITALPKADNSEADINIEVPVTNLSKTAQRTIVRATITRCDGSMKPVVVTKEITLAPGQQTVRFDKLTLNKPKLWWPNGYGAPDLHELKLEAVQGKQLSDASNTRFGVRAVTYELSLVDQSGHLRRVEADFTKGRELGVRITDGRHQAIKKLADNNWATGLRAEADGTAAIKALSDTTLSPFLVIKVNGVRIAARGGNWGTEDWRKRVERERLEPYFRLHREANVNIIRNWVGQNTEDAFFDLADEYGLMVLNDFWASTQDYNLEPQDVNLFMENARDVVQRYRNHPSVVLWFGRNEGVPQPVLNEQLEAMIYKLDGTRWYTGSSNRVNLQNSGPYNYQPAASYFTDHAKGFSVEVGTQSFPTLESIKAAVPATDQWPLGDTVAYHDWHPDGNGGVKTFNQAMETEYGAPASLADFERKAQLMNYESHRAIFEGMNAGLWTQNSGRMLWMTQPAWPSTMWQILSHDYDTHAAFYGVKSAAEPVHVQMNLPDHRVVVVNNPQAALNGATLTWVAWTVEGKLVGGTNVPVSAPAGGVSAPLDIGLDALLARHKLLIVRLSLRDAGNQIVSQNIYWPSATPQDRQALNQLPQVPLSVAARWGKAEKEGERQLEVTLLNRNGAPALGGKLTLLKADGTRVLPVYYSDNYVTLPPGESRQVKAVFKTEGDVKLELRGWNVAPQSLAVDGKSGLAGDGAACSLTPEPRKIDYHWMSREKWRQMFNEDVAVADKGDVDLLFVGDSITEGWNQQVWRKSFGGWRAANFGIGGDHTGNVLWRLQNGHAEKLHPKLVVLTIGVNNLGFCGATPAEAFEGVKAVVGQLRTLYPSSRILLNAVLPYGQYPTSPQRLQVLEMNRMIATLGDGQQVMYHDYGKSFLQPNGDLSPDVMPDFLHPTAKGYQIWSDAMLPDIRKLME</sequence>
<dbReference type="Gene3D" id="2.60.120.260">
    <property type="entry name" value="Galactose-binding domain-like"/>
    <property type="match status" value="1"/>
</dbReference>
<comment type="caution">
    <text evidence="8">The sequence shown here is derived from an EMBL/GenBank/DDBJ whole genome shotgun (WGS) entry which is preliminary data.</text>
</comment>
<dbReference type="InterPro" id="IPR008979">
    <property type="entry name" value="Galactose-bd-like_sf"/>
</dbReference>
<protein>
    <submittedName>
        <fullName evidence="8">Glycoside hydrolase family 2</fullName>
    </submittedName>
</protein>
<feature type="domain" description="LamG-like jellyroll fold" evidence="7">
    <location>
        <begin position="52"/>
        <end position="183"/>
    </location>
</feature>
<comment type="similarity">
    <text evidence="1">Belongs to the glycosyl hydrolase 2 family.</text>
</comment>
<dbReference type="Pfam" id="PF22666">
    <property type="entry name" value="Glyco_hydro_2_N2"/>
    <property type="match status" value="1"/>
</dbReference>
<keyword evidence="9" id="KW-1185">Reference proteome</keyword>
<dbReference type="InterPro" id="IPR006102">
    <property type="entry name" value="Ig-like_GH2"/>
</dbReference>
<dbReference type="Proteomes" id="UP000475582">
    <property type="component" value="Unassembled WGS sequence"/>
</dbReference>
<dbReference type="InterPro" id="IPR036514">
    <property type="entry name" value="SGNH_hydro_sf"/>
</dbReference>
<dbReference type="Gene3D" id="3.40.50.1110">
    <property type="entry name" value="SGNH hydrolase"/>
    <property type="match status" value="1"/>
</dbReference>
<dbReference type="InterPro" id="IPR006558">
    <property type="entry name" value="LamG-like"/>
</dbReference>
<dbReference type="Gene3D" id="3.20.20.80">
    <property type="entry name" value="Glycosidases"/>
    <property type="match status" value="1"/>
</dbReference>
<gene>
    <name evidence="8" type="ORF">GM676_20245</name>
</gene>
<dbReference type="Pfam" id="PF13472">
    <property type="entry name" value="Lipase_GDSL_2"/>
    <property type="match status" value="1"/>
</dbReference>
<dbReference type="SMART" id="SM00560">
    <property type="entry name" value="LamGL"/>
    <property type="match status" value="1"/>
</dbReference>
<dbReference type="GO" id="GO:0005975">
    <property type="term" value="P:carbohydrate metabolic process"/>
    <property type="evidence" value="ECO:0007669"/>
    <property type="project" value="InterPro"/>
</dbReference>
<dbReference type="Pfam" id="PF00703">
    <property type="entry name" value="Glyco_hydro_2"/>
    <property type="match status" value="1"/>
</dbReference>
<dbReference type="InterPro" id="IPR013783">
    <property type="entry name" value="Ig-like_fold"/>
</dbReference>
<dbReference type="GO" id="GO:0004553">
    <property type="term" value="F:hydrolase activity, hydrolyzing O-glycosyl compounds"/>
    <property type="evidence" value="ECO:0007669"/>
    <property type="project" value="InterPro"/>
</dbReference>
<keyword evidence="5" id="KW-0326">Glycosidase</keyword>
<evidence type="ECO:0000259" key="7">
    <source>
        <dbReference type="SMART" id="SM00560"/>
    </source>
</evidence>
<dbReference type="Pfam" id="PF13385">
    <property type="entry name" value="Laminin_G_3"/>
    <property type="match status" value="1"/>
</dbReference>
<dbReference type="EMBL" id="WNKY01000025">
    <property type="protein sequence ID" value="MTV39899.1"/>
    <property type="molecule type" value="Genomic_DNA"/>
</dbReference>
<dbReference type="RefSeq" id="WP_155465698.1">
    <property type="nucleotide sequence ID" value="NZ_WNKY01000025.1"/>
</dbReference>
<reference evidence="8 9" key="1">
    <citation type="submission" date="2019-11" db="EMBL/GenBank/DDBJ databases">
        <title>Type strains purchased from KCTC, JCM and DSMZ.</title>
        <authorList>
            <person name="Lu H."/>
        </authorList>
    </citation>
    <scope>NUCLEOTIDE SEQUENCE [LARGE SCALE GENOMIC DNA]</scope>
    <source>
        <strain evidence="8 9">KCTC 22382</strain>
    </source>
</reference>
<dbReference type="InterPro" id="IPR036156">
    <property type="entry name" value="Beta-gal/glucu_dom_sf"/>
</dbReference>
<keyword evidence="2 6" id="KW-0732">Signal</keyword>
<dbReference type="GO" id="GO:0016788">
    <property type="term" value="F:hydrolase activity, acting on ester bonds"/>
    <property type="evidence" value="ECO:0007669"/>
    <property type="project" value="UniProtKB-ARBA"/>
</dbReference>
<evidence type="ECO:0000256" key="2">
    <source>
        <dbReference type="ARBA" id="ARBA00022729"/>
    </source>
</evidence>
<dbReference type="Pfam" id="PF02836">
    <property type="entry name" value="Glyco_hydro_2_C"/>
    <property type="match status" value="1"/>
</dbReference>
<evidence type="ECO:0000313" key="8">
    <source>
        <dbReference type="EMBL" id="MTV39899.1"/>
    </source>
</evidence>
<evidence type="ECO:0000256" key="5">
    <source>
        <dbReference type="ARBA" id="ARBA00023295"/>
    </source>
</evidence>
<keyword evidence="4" id="KW-1015">Disulfide bond</keyword>
<organism evidence="8 9">
    <name type="scientific">Duganella radicis</name>
    <dbReference type="NCBI Taxonomy" id="551988"/>
    <lineage>
        <taxon>Bacteria</taxon>
        <taxon>Pseudomonadati</taxon>
        <taxon>Pseudomonadota</taxon>
        <taxon>Betaproteobacteria</taxon>
        <taxon>Burkholderiales</taxon>
        <taxon>Oxalobacteraceae</taxon>
        <taxon>Telluria group</taxon>
        <taxon>Duganella</taxon>
    </lineage>
</organism>
<dbReference type="Pfam" id="PF18368">
    <property type="entry name" value="Ig_GlcNase"/>
    <property type="match status" value="1"/>
</dbReference>
<dbReference type="SUPFAM" id="SSF49899">
    <property type="entry name" value="Concanavalin A-like lectins/glucanases"/>
    <property type="match status" value="1"/>
</dbReference>
<feature type="signal peptide" evidence="6">
    <location>
        <begin position="1"/>
        <end position="18"/>
    </location>
</feature>
<dbReference type="InterPro" id="IPR013830">
    <property type="entry name" value="SGNH_hydro"/>
</dbReference>
<feature type="chain" id="PRO_5026737380" evidence="6">
    <location>
        <begin position="19"/>
        <end position="1372"/>
    </location>
</feature>
<dbReference type="InterPro" id="IPR013320">
    <property type="entry name" value="ConA-like_dom_sf"/>
</dbReference>
<dbReference type="SUPFAM" id="SSF49303">
    <property type="entry name" value="beta-Galactosidase/glucuronidase domain"/>
    <property type="match status" value="3"/>
</dbReference>
<proteinExistence type="inferred from homology"/>
<dbReference type="PANTHER" id="PTHR43536:SF1">
    <property type="entry name" value="MANNOSYLGLYCOPROTEIN ENDO-BETA-MANNOSIDASE"/>
    <property type="match status" value="1"/>
</dbReference>
<dbReference type="SUPFAM" id="SSF49785">
    <property type="entry name" value="Galactose-binding domain-like"/>
    <property type="match status" value="1"/>
</dbReference>
<name>A0A6L6PMF4_9BURK</name>
<evidence type="ECO:0000256" key="3">
    <source>
        <dbReference type="ARBA" id="ARBA00022801"/>
    </source>
</evidence>
<dbReference type="SUPFAM" id="SSF51445">
    <property type="entry name" value="(Trans)glycosidases"/>
    <property type="match status" value="1"/>
</dbReference>
<dbReference type="InterPro" id="IPR054593">
    <property type="entry name" value="Beta-mannosidase-like_N2"/>
</dbReference>
<dbReference type="PANTHER" id="PTHR43536">
    <property type="entry name" value="MANNOSYLGLYCOPROTEIN ENDO-BETA-MANNOSIDASE"/>
    <property type="match status" value="1"/>
</dbReference>
<evidence type="ECO:0000313" key="9">
    <source>
        <dbReference type="Proteomes" id="UP000475582"/>
    </source>
</evidence>